<dbReference type="PANTHER" id="PTHR24148:SF73">
    <property type="entry name" value="HET DOMAIN PROTEIN (AFU_ORTHOLOGUE AFUA_8G01020)"/>
    <property type="match status" value="1"/>
</dbReference>
<dbReference type="EMBL" id="KZ613959">
    <property type="protein sequence ID" value="PMD32474.1"/>
    <property type="molecule type" value="Genomic_DNA"/>
</dbReference>
<dbReference type="Pfam" id="PF26639">
    <property type="entry name" value="Het-6_barrel"/>
    <property type="match status" value="1"/>
</dbReference>
<evidence type="ECO:0008006" key="3">
    <source>
        <dbReference type="Google" id="ProtNLM"/>
    </source>
</evidence>
<dbReference type="Proteomes" id="UP000235786">
    <property type="component" value="Unassembled WGS sequence"/>
</dbReference>
<evidence type="ECO:0000313" key="2">
    <source>
        <dbReference type="Proteomes" id="UP000235786"/>
    </source>
</evidence>
<reference evidence="1 2" key="1">
    <citation type="submission" date="2016-04" db="EMBL/GenBank/DDBJ databases">
        <title>A degradative enzymes factory behind the ericoid mycorrhizal symbiosis.</title>
        <authorList>
            <consortium name="DOE Joint Genome Institute"/>
            <person name="Martino E."/>
            <person name="Morin E."/>
            <person name="Grelet G."/>
            <person name="Kuo A."/>
            <person name="Kohler A."/>
            <person name="Daghino S."/>
            <person name="Barry K."/>
            <person name="Choi C."/>
            <person name="Cichocki N."/>
            <person name="Clum A."/>
            <person name="Copeland A."/>
            <person name="Hainaut M."/>
            <person name="Haridas S."/>
            <person name="Labutti K."/>
            <person name="Lindquist E."/>
            <person name="Lipzen A."/>
            <person name="Khouja H.-R."/>
            <person name="Murat C."/>
            <person name="Ohm R."/>
            <person name="Olson A."/>
            <person name="Spatafora J."/>
            <person name="Veneault-Fourrey C."/>
            <person name="Henrissat B."/>
            <person name="Grigoriev I."/>
            <person name="Martin F."/>
            <person name="Perotto S."/>
        </authorList>
    </citation>
    <scope>NUCLEOTIDE SEQUENCE [LARGE SCALE GENOMIC DNA]</scope>
    <source>
        <strain evidence="1 2">F</strain>
    </source>
</reference>
<sequence>MARESEWKSIQDLLYRKWFTRLWVYQEIILSRVAVVTVGLSEMEWTAFTSALWWIFKQSAWVPSLSAFFDSEYNGNYVKPILRSTAVNINILYFLDCSKYASCADPKDRIYSTLNLASLCILRQNFGIIPDYSKTKEQIYYDFVQKYIIRVGELNMLNLCNLQNSSPNLPSWVPDFSVINHKALLSDINASGRSEACAYFSAAGNCLHLPPNIGSLYDGGGSMLDAFVKTLFCGQIKEDRPPNLGHIPTLENGRNVVLSFLRDPRIAKGDNNFLYVMLRMLRGRNFCAASNGLIGAFPSPSRMGDQIFVALGCRTPLLLRPLPDQKDTYRLVGECYVAGLMNSEALLRPLPGSWKFGQIDKDVNRVYTHEGTEPTLMDPRLGPLSENWQIRYSGGRETDEDGNLANFDFENKESGVVTWADPRLTKEALVERGLDMREFILV</sequence>
<dbReference type="AlphaFoldDB" id="A0A2J6R1U0"/>
<dbReference type="InterPro" id="IPR052895">
    <property type="entry name" value="HetReg/Transcr_Mod"/>
</dbReference>
<gene>
    <name evidence="1" type="ORF">L207DRAFT_536331</name>
</gene>
<organism evidence="1 2">
    <name type="scientific">Hyaloscypha variabilis (strain UAMH 11265 / GT02V1 / F)</name>
    <name type="common">Meliniomyces variabilis</name>
    <dbReference type="NCBI Taxonomy" id="1149755"/>
    <lineage>
        <taxon>Eukaryota</taxon>
        <taxon>Fungi</taxon>
        <taxon>Dikarya</taxon>
        <taxon>Ascomycota</taxon>
        <taxon>Pezizomycotina</taxon>
        <taxon>Leotiomycetes</taxon>
        <taxon>Helotiales</taxon>
        <taxon>Hyaloscyphaceae</taxon>
        <taxon>Hyaloscypha</taxon>
        <taxon>Hyaloscypha variabilis</taxon>
    </lineage>
</organism>
<protein>
    <recommendedName>
        <fullName evidence="3">WW domain-containing protein</fullName>
    </recommendedName>
</protein>
<dbReference type="PANTHER" id="PTHR24148">
    <property type="entry name" value="ANKYRIN REPEAT DOMAIN-CONTAINING PROTEIN 39 HOMOLOG-RELATED"/>
    <property type="match status" value="1"/>
</dbReference>
<keyword evidence="2" id="KW-1185">Reference proteome</keyword>
<proteinExistence type="predicted"/>
<evidence type="ECO:0000313" key="1">
    <source>
        <dbReference type="EMBL" id="PMD32474.1"/>
    </source>
</evidence>
<dbReference type="OrthoDB" id="4850726at2759"/>
<accession>A0A2J6R1U0</accession>
<name>A0A2J6R1U0_HYAVF</name>